<gene>
    <name evidence="2" type="primary">kdpF</name>
    <name evidence="2" type="ordered locus">DVU_3339.1</name>
</gene>
<keyword evidence="3" id="KW-1185">Reference proteome</keyword>
<dbReference type="GO" id="GO:0016787">
    <property type="term" value="F:hydrolase activity"/>
    <property type="evidence" value="ECO:0007669"/>
    <property type="project" value="UniProtKB-KW"/>
</dbReference>
<dbReference type="InterPro" id="IPR011726">
    <property type="entry name" value="KdpF"/>
</dbReference>
<evidence type="ECO:0000256" key="1">
    <source>
        <dbReference type="SAM" id="Phobius"/>
    </source>
</evidence>
<keyword evidence="2" id="KW-0378">Hydrolase</keyword>
<dbReference type="GO" id="GO:0005886">
    <property type="term" value="C:plasma membrane"/>
    <property type="evidence" value="ECO:0007669"/>
    <property type="project" value="InterPro"/>
</dbReference>
<keyword evidence="1" id="KW-1133">Transmembrane helix</keyword>
<keyword evidence="1" id="KW-0812">Transmembrane</keyword>
<feature type="transmembrane region" description="Helical" evidence="1">
    <location>
        <begin position="6"/>
        <end position="25"/>
    </location>
</feature>
<dbReference type="Proteomes" id="UP000002194">
    <property type="component" value="Chromosome"/>
</dbReference>
<keyword evidence="1" id="KW-0472">Membrane</keyword>
<dbReference type="SMR" id="Q725T5"/>
<evidence type="ECO:0000313" key="3">
    <source>
        <dbReference type="Proteomes" id="UP000002194"/>
    </source>
</evidence>
<dbReference type="GO" id="GO:0008556">
    <property type="term" value="F:P-type potassium transmembrane transporter activity"/>
    <property type="evidence" value="ECO:0007669"/>
    <property type="project" value="InterPro"/>
</dbReference>
<dbReference type="PaxDb" id="882-DVU_3339.1"/>
<dbReference type="KEGG" id="dvu:DVU_3339.1"/>
<protein>
    <submittedName>
        <fullName evidence="2">K+-transporting ATPase, F subunit</fullName>
        <ecNumber evidence="2">3.6.3.12</ecNumber>
    </submittedName>
</protein>
<accession>Q725T5</accession>
<dbReference type="AlphaFoldDB" id="Q725T5"/>
<dbReference type="HOGENOM" id="CLU_202373_4_1_7"/>
<dbReference type="EnsemblBacteria" id="AAS97808">
    <property type="protein sequence ID" value="AAS97808"/>
    <property type="gene ID" value="DVU_3339.1"/>
</dbReference>
<reference evidence="2 3" key="1">
    <citation type="journal article" date="2004" name="Nat. Biotechnol.">
        <title>The genome sequence of the anaerobic, sulfate-reducing bacterium Desulfovibrio vulgaris Hildenborough.</title>
        <authorList>
            <person name="Heidelberg J.F."/>
            <person name="Seshadri R."/>
            <person name="Haveman S.A."/>
            <person name="Hemme C.L."/>
            <person name="Paulsen I.T."/>
            <person name="Kolonay J.F."/>
            <person name="Eisen J.A."/>
            <person name="Ward N."/>
            <person name="Methe B."/>
            <person name="Brinkac L.M."/>
            <person name="Daugherty S.C."/>
            <person name="Deboy R.T."/>
            <person name="Dodson R.J."/>
            <person name="Durkin A.S."/>
            <person name="Madupu R."/>
            <person name="Nelson W.C."/>
            <person name="Sullivan S.A."/>
            <person name="Fouts D."/>
            <person name="Haft D.H."/>
            <person name="Selengut J."/>
            <person name="Peterson J.D."/>
            <person name="Davidsen T.M."/>
            <person name="Zafar N."/>
            <person name="Zhou L."/>
            <person name="Radune D."/>
            <person name="Dimitrov G."/>
            <person name="Hance M."/>
            <person name="Tran K."/>
            <person name="Khouri H."/>
            <person name="Gill J."/>
            <person name="Utterback T.R."/>
            <person name="Feldblyum T.V."/>
            <person name="Wall J.D."/>
            <person name="Voordouw G."/>
            <person name="Fraser C.M."/>
        </authorList>
    </citation>
    <scope>NUCLEOTIDE SEQUENCE [LARGE SCALE GENOMIC DNA]</scope>
    <source>
        <strain evidence="3">ATCC 29579 / DSM 644 / NCIMB 8303 / VKM B-1760 / Hildenborough</strain>
    </source>
</reference>
<dbReference type="EMBL" id="AE017285">
    <property type="protein sequence ID" value="AAS97808.1"/>
    <property type="molecule type" value="Genomic_DNA"/>
</dbReference>
<name>Q725T5_NITV2</name>
<sequence>MDLLDIIGLICAAALYLYVGYALLFPERF</sequence>
<organism evidence="2 3">
    <name type="scientific">Nitratidesulfovibrio vulgaris (strain ATCC 29579 / DSM 644 / CCUG 34227 / NCIMB 8303 / VKM B-1760 / Hildenborough)</name>
    <name type="common">Desulfovibrio vulgaris</name>
    <dbReference type="NCBI Taxonomy" id="882"/>
    <lineage>
        <taxon>Bacteria</taxon>
        <taxon>Pseudomonadati</taxon>
        <taxon>Thermodesulfobacteriota</taxon>
        <taxon>Desulfovibrionia</taxon>
        <taxon>Desulfovibrionales</taxon>
        <taxon>Desulfovibrionaceae</taxon>
        <taxon>Nitratidesulfovibrio</taxon>
    </lineage>
</organism>
<dbReference type="RefSeq" id="WP_010940596.1">
    <property type="nucleotide sequence ID" value="NC_002937.3"/>
</dbReference>
<dbReference type="EC" id="3.6.3.12" evidence="2"/>
<dbReference type="Pfam" id="PF09604">
    <property type="entry name" value="Potass_KdpF"/>
    <property type="match status" value="1"/>
</dbReference>
<proteinExistence type="predicted"/>
<evidence type="ECO:0000313" key="2">
    <source>
        <dbReference type="EMBL" id="AAS97808.1"/>
    </source>
</evidence>